<organism evidence="3">
    <name type="scientific">Onchocerca flexuosa</name>
    <dbReference type="NCBI Taxonomy" id="387005"/>
    <lineage>
        <taxon>Eukaryota</taxon>
        <taxon>Metazoa</taxon>
        <taxon>Ecdysozoa</taxon>
        <taxon>Nematoda</taxon>
        <taxon>Chromadorea</taxon>
        <taxon>Rhabditida</taxon>
        <taxon>Spirurina</taxon>
        <taxon>Spiruromorpha</taxon>
        <taxon>Filarioidea</taxon>
        <taxon>Onchocercidae</taxon>
        <taxon>Onchocerca</taxon>
    </lineage>
</organism>
<dbReference type="GO" id="GO:0000723">
    <property type="term" value="P:telomere maintenance"/>
    <property type="evidence" value="ECO:0007669"/>
    <property type="project" value="TreeGrafter"/>
</dbReference>
<dbReference type="PANTHER" id="PTHR23240">
    <property type="entry name" value="DNA CROSS-LINK REPAIR PROTEIN PSO2/SNM1-RELATED"/>
    <property type="match status" value="1"/>
</dbReference>
<reference evidence="1 2" key="2">
    <citation type="submission" date="2018-11" db="EMBL/GenBank/DDBJ databases">
        <authorList>
            <consortium name="Pathogen Informatics"/>
        </authorList>
    </citation>
    <scope>NUCLEOTIDE SEQUENCE [LARGE SCALE GENOMIC DNA]</scope>
</reference>
<dbReference type="GO" id="GO:0036297">
    <property type="term" value="P:interstrand cross-link repair"/>
    <property type="evidence" value="ECO:0007669"/>
    <property type="project" value="TreeGrafter"/>
</dbReference>
<dbReference type="EMBL" id="UZAJ01010877">
    <property type="protein sequence ID" value="VDO58805.1"/>
    <property type="molecule type" value="Genomic_DNA"/>
</dbReference>
<dbReference type="AlphaFoldDB" id="A0A183HNR8"/>
<dbReference type="InterPro" id="IPR036866">
    <property type="entry name" value="RibonucZ/Hydroxyglut_hydro"/>
</dbReference>
<dbReference type="WBParaSite" id="OFLC_0000912901-mRNA-1">
    <property type="protein sequence ID" value="OFLC_0000912901-mRNA-1"/>
    <property type="gene ID" value="OFLC_0000912901"/>
</dbReference>
<gene>
    <name evidence="1" type="ORF">OFLC_LOCUS9126</name>
</gene>
<dbReference type="Proteomes" id="UP000267606">
    <property type="component" value="Unassembled WGS sequence"/>
</dbReference>
<accession>A0A183HNR8</accession>
<evidence type="ECO:0000313" key="1">
    <source>
        <dbReference type="EMBL" id="VDO58805.1"/>
    </source>
</evidence>
<dbReference type="GO" id="GO:0035312">
    <property type="term" value="F:5'-3' DNA exonuclease activity"/>
    <property type="evidence" value="ECO:0007669"/>
    <property type="project" value="TreeGrafter"/>
</dbReference>
<dbReference type="SUPFAM" id="SSF56281">
    <property type="entry name" value="Metallo-hydrolase/oxidoreductase"/>
    <property type="match status" value="1"/>
</dbReference>
<dbReference type="PANTHER" id="PTHR23240:SF26">
    <property type="entry name" value="5' EXONUCLEASE APOLLO"/>
    <property type="match status" value="1"/>
</dbReference>
<evidence type="ECO:0000313" key="2">
    <source>
        <dbReference type="Proteomes" id="UP000267606"/>
    </source>
</evidence>
<name>A0A183HNR8_9BILA</name>
<keyword evidence="2" id="KW-1185">Reference proteome</keyword>
<proteinExistence type="predicted"/>
<sequence length="196" mass="22652">MYCSPITAKVLSVISSRKKQRGISKKWIRALDLNVWHKMDGFRVMLIDANYAPGAVMFIIEGEYRNVLGRILYTGFFRADARFYQDKKFDVICIDTTYVDFTRDSTGQKEFPSRRSSAKKAADLIPVLKRRGVENVAIPVPLIGHEGFLVNISRELNCKIWLHPERFEIAHILGISDYFSDTKEDTYIWTCSEMNK</sequence>
<dbReference type="Gene3D" id="3.60.15.10">
    <property type="entry name" value="Ribonuclease Z/Hydroxyacylglutathione hydrolase-like"/>
    <property type="match status" value="1"/>
</dbReference>
<dbReference type="GO" id="GO:0006303">
    <property type="term" value="P:double-strand break repair via nonhomologous end joining"/>
    <property type="evidence" value="ECO:0007669"/>
    <property type="project" value="TreeGrafter"/>
</dbReference>
<dbReference type="STRING" id="387005.A0A183HNR8"/>
<reference evidence="3" key="1">
    <citation type="submission" date="2016-06" db="UniProtKB">
        <authorList>
            <consortium name="WormBaseParasite"/>
        </authorList>
    </citation>
    <scope>IDENTIFICATION</scope>
</reference>
<evidence type="ECO:0000313" key="3">
    <source>
        <dbReference type="WBParaSite" id="OFLC_0000912901-mRNA-1"/>
    </source>
</evidence>
<protein>
    <submittedName>
        <fullName evidence="3">Lactamase_B domain-containing protein</fullName>
    </submittedName>
</protein>
<dbReference type="GO" id="GO:0003684">
    <property type="term" value="F:damaged DNA binding"/>
    <property type="evidence" value="ECO:0007669"/>
    <property type="project" value="TreeGrafter"/>
</dbReference>